<dbReference type="InterPro" id="IPR001969">
    <property type="entry name" value="Aspartic_peptidase_AS"/>
</dbReference>
<accession>A0A834R3E7</accession>
<sequence length="411" mass="47328">MAEKKVVEISNRPVLRSDTANSSVESSEYKPFPMSRVYLRPMRKDESILQFIQIFESWIMVNDWNDEDAGKFLHCMIEDSSLKSRMLACSKPRSFKMLKKELLSMEKSSRDKKIFDLKYAKFKIGDNLVEYFDKISRLIEEIYDDIADVKSLIEGILLSLSVETKMNIRQVKKNGHKRKKSYCKICKNNSHNTNDCRSRNKNQNHNQKQAPNQSTKCANINLDSGSPRYLVPMKLFGEKTMALFDSGSNKTIAPSSLIKPENRFRKRCGTASTTGYLSIIGSTNVDVNLQNIQFKHHILIADDISHVIFGMDLIDRLKISWNSDRSIDFWHRNKKHNVKLVEEKNDTSTISKSRQLRVGDKILVQANISKKGVSPKLSNVFKGPFIIDQILPNNKIVYRDKTGRLSDTHRI</sequence>
<reference evidence="3" key="3">
    <citation type="submission" date="2022-06" db="UniProtKB">
        <authorList>
            <consortium name="EnsemblMetazoa"/>
        </authorList>
    </citation>
    <scope>IDENTIFICATION</scope>
</reference>
<dbReference type="InterPro" id="IPR021109">
    <property type="entry name" value="Peptidase_aspartic_dom_sf"/>
</dbReference>
<dbReference type="SUPFAM" id="SSF50630">
    <property type="entry name" value="Acid proteases"/>
    <property type="match status" value="1"/>
</dbReference>
<dbReference type="Gene3D" id="2.40.70.10">
    <property type="entry name" value="Acid Proteases"/>
    <property type="match status" value="1"/>
</dbReference>
<protein>
    <submittedName>
        <fullName evidence="2 3">Uncharacterized protein</fullName>
    </submittedName>
</protein>
<dbReference type="OrthoDB" id="8041940at2759"/>
<dbReference type="Proteomes" id="UP000070412">
    <property type="component" value="Unassembled WGS sequence"/>
</dbReference>
<organism evidence="2">
    <name type="scientific">Sarcoptes scabiei</name>
    <name type="common">Itch mite</name>
    <name type="synonym">Acarus scabiei</name>
    <dbReference type="NCBI Taxonomy" id="52283"/>
    <lineage>
        <taxon>Eukaryota</taxon>
        <taxon>Metazoa</taxon>
        <taxon>Ecdysozoa</taxon>
        <taxon>Arthropoda</taxon>
        <taxon>Chelicerata</taxon>
        <taxon>Arachnida</taxon>
        <taxon>Acari</taxon>
        <taxon>Acariformes</taxon>
        <taxon>Sarcoptiformes</taxon>
        <taxon>Astigmata</taxon>
        <taxon>Psoroptidia</taxon>
        <taxon>Sarcoptoidea</taxon>
        <taxon>Sarcoptidae</taxon>
        <taxon>Sarcoptinae</taxon>
        <taxon>Sarcoptes</taxon>
    </lineage>
</organism>
<feature type="region of interest" description="Disordered" evidence="1">
    <location>
        <begin position="193"/>
        <end position="215"/>
    </location>
</feature>
<reference evidence="4" key="1">
    <citation type="journal article" date="2020" name="PLoS Negl. Trop. Dis.">
        <title>High-quality nuclear genome for Sarcoptes scabiei-A critical resource for a neglected parasite.</title>
        <authorList>
            <person name="Korhonen P.K."/>
            <person name="Gasser R.B."/>
            <person name="Ma G."/>
            <person name="Wang T."/>
            <person name="Stroehlein A.J."/>
            <person name="Young N.D."/>
            <person name="Ang C.S."/>
            <person name="Fernando D.D."/>
            <person name="Lu H.C."/>
            <person name="Taylor S."/>
            <person name="Reynolds S.L."/>
            <person name="Mofiz E."/>
            <person name="Najaraj S.H."/>
            <person name="Gowda H."/>
            <person name="Madugundu A."/>
            <person name="Renuse S."/>
            <person name="Holt D."/>
            <person name="Pandey A."/>
            <person name="Papenfuss A.T."/>
            <person name="Fischer K."/>
        </authorList>
    </citation>
    <scope>NUCLEOTIDE SEQUENCE [LARGE SCALE GENOMIC DNA]</scope>
</reference>
<evidence type="ECO:0000313" key="2">
    <source>
        <dbReference type="EMBL" id="KAF7488960.1"/>
    </source>
</evidence>
<evidence type="ECO:0000313" key="3">
    <source>
        <dbReference type="EnsemblMetazoa" id="KAF7488960.1"/>
    </source>
</evidence>
<name>A0A834R3E7_SARSC</name>
<proteinExistence type="predicted"/>
<dbReference type="GO" id="GO:0006508">
    <property type="term" value="P:proteolysis"/>
    <property type="evidence" value="ECO:0007669"/>
    <property type="project" value="InterPro"/>
</dbReference>
<dbReference type="EMBL" id="WVUK01000065">
    <property type="protein sequence ID" value="KAF7488960.1"/>
    <property type="molecule type" value="Genomic_DNA"/>
</dbReference>
<dbReference type="EnsemblMetazoa" id="SSS_7657s_mrna">
    <property type="protein sequence ID" value="KAF7488960.1"/>
    <property type="gene ID" value="SSS_7657"/>
</dbReference>
<keyword evidence="4" id="KW-1185">Reference proteome</keyword>
<evidence type="ECO:0000256" key="1">
    <source>
        <dbReference type="SAM" id="MobiDB-lite"/>
    </source>
</evidence>
<dbReference type="GO" id="GO:0004190">
    <property type="term" value="F:aspartic-type endopeptidase activity"/>
    <property type="evidence" value="ECO:0007669"/>
    <property type="project" value="InterPro"/>
</dbReference>
<reference evidence="2" key="2">
    <citation type="submission" date="2020-01" db="EMBL/GenBank/DDBJ databases">
        <authorList>
            <person name="Korhonen P.K.K."/>
            <person name="Guangxu M.G."/>
            <person name="Wang T.W."/>
            <person name="Stroehlein A.J.S."/>
            <person name="Young N.D."/>
            <person name="Ang C.-S.A."/>
            <person name="Fernando D.W.F."/>
            <person name="Lu H.L."/>
            <person name="Taylor S.T."/>
            <person name="Ehtesham M.E.M."/>
            <person name="Najaraj S.H.N."/>
            <person name="Harsha G.H.G."/>
            <person name="Madugundu A.M."/>
            <person name="Renuse S.R."/>
            <person name="Holt D.H."/>
            <person name="Pandey A.P."/>
            <person name="Papenfuss A.P."/>
            <person name="Gasser R.B.G."/>
            <person name="Fischer K.F."/>
        </authorList>
    </citation>
    <scope>NUCLEOTIDE SEQUENCE</scope>
    <source>
        <strain evidence="2">SSS_KF_BRIS2020</strain>
    </source>
</reference>
<dbReference type="AlphaFoldDB" id="A0A834R3E7"/>
<evidence type="ECO:0000313" key="4">
    <source>
        <dbReference type="Proteomes" id="UP000070412"/>
    </source>
</evidence>
<dbReference type="PROSITE" id="PS00141">
    <property type="entry name" value="ASP_PROTEASE"/>
    <property type="match status" value="1"/>
</dbReference>
<gene>
    <name evidence="2" type="ORF">SSS_7657</name>
</gene>